<name>A0A2U8GSL4_9RHOO</name>
<dbReference type="InterPro" id="IPR000089">
    <property type="entry name" value="Biotin_lipoyl"/>
</dbReference>
<evidence type="ECO:0000313" key="5">
    <source>
        <dbReference type="Proteomes" id="UP000244930"/>
    </source>
</evidence>
<evidence type="ECO:0000259" key="3">
    <source>
        <dbReference type="PROSITE" id="PS50968"/>
    </source>
</evidence>
<protein>
    <submittedName>
        <fullName evidence="4">Biotin attachment protein</fullName>
    </submittedName>
</protein>
<dbReference type="AlphaFoldDB" id="A0A2U8GSL4"/>
<dbReference type="Pfam" id="PF00364">
    <property type="entry name" value="Biotin_lipoyl"/>
    <property type="match status" value="1"/>
</dbReference>
<dbReference type="KEGG" id="acom:CEW83_15400"/>
<evidence type="ECO:0000256" key="1">
    <source>
        <dbReference type="ARBA" id="ARBA00001938"/>
    </source>
</evidence>
<evidence type="ECO:0000313" key="4">
    <source>
        <dbReference type="EMBL" id="AWI76424.1"/>
    </source>
</evidence>
<proteinExistence type="predicted"/>
<comment type="cofactor">
    <cofactor evidence="1">
        <name>(R)-lipoate</name>
        <dbReference type="ChEBI" id="CHEBI:83088"/>
    </cofactor>
</comment>
<dbReference type="RefSeq" id="WP_108950123.1">
    <property type="nucleotide sequence ID" value="NZ_CP022187.1"/>
</dbReference>
<keyword evidence="5" id="KW-1185">Reference proteome</keyword>
<dbReference type="InterPro" id="IPR011053">
    <property type="entry name" value="Single_hybrid_motif"/>
</dbReference>
<dbReference type="Proteomes" id="UP000244930">
    <property type="component" value="Chromosome"/>
</dbReference>
<keyword evidence="2" id="KW-0450">Lipoyl</keyword>
<dbReference type="PROSITE" id="PS00189">
    <property type="entry name" value="LIPOYL"/>
    <property type="match status" value="1"/>
</dbReference>
<evidence type="ECO:0000256" key="2">
    <source>
        <dbReference type="ARBA" id="ARBA00022823"/>
    </source>
</evidence>
<gene>
    <name evidence="4" type="ORF">CEW83_15400</name>
</gene>
<dbReference type="SUPFAM" id="SSF51230">
    <property type="entry name" value="Single hybrid motif"/>
    <property type="match status" value="1"/>
</dbReference>
<sequence length="81" mass="8438">MTDIVMDDAVWADVEEGTEALLQEWQVAEGDSVEAGQILAVAELVKTTHEILAPCGGKVAALKVAVDDTFGRGAVLAVIEG</sequence>
<dbReference type="CDD" id="cd06849">
    <property type="entry name" value="lipoyl_domain"/>
    <property type="match status" value="1"/>
</dbReference>
<accession>A0A2U8GSL4</accession>
<dbReference type="InterPro" id="IPR003016">
    <property type="entry name" value="2-oxoA_DH_lipoyl-BS"/>
</dbReference>
<dbReference type="PROSITE" id="PS50968">
    <property type="entry name" value="BIOTINYL_LIPOYL"/>
    <property type="match status" value="1"/>
</dbReference>
<dbReference type="Gene3D" id="2.40.50.100">
    <property type="match status" value="1"/>
</dbReference>
<reference evidence="4 5" key="1">
    <citation type="submission" date="2017-06" db="EMBL/GenBank/DDBJ databases">
        <title>Azoarcus.</title>
        <authorList>
            <person name="Woo J.-H."/>
            <person name="Kim H.-S."/>
        </authorList>
    </citation>
    <scope>NUCLEOTIDE SEQUENCE [LARGE SCALE GENOMIC DNA]</scope>
    <source>
        <strain evidence="4 5">TSPY31</strain>
    </source>
</reference>
<dbReference type="EMBL" id="CP022187">
    <property type="protein sequence ID" value="AWI76424.1"/>
    <property type="molecule type" value="Genomic_DNA"/>
</dbReference>
<feature type="domain" description="Lipoyl-binding" evidence="3">
    <location>
        <begin position="1"/>
        <end position="80"/>
    </location>
</feature>
<organism evidence="4 5">
    <name type="scientific">Parazoarcus communis</name>
    <dbReference type="NCBI Taxonomy" id="41977"/>
    <lineage>
        <taxon>Bacteria</taxon>
        <taxon>Pseudomonadati</taxon>
        <taxon>Pseudomonadota</taxon>
        <taxon>Betaproteobacteria</taxon>
        <taxon>Rhodocyclales</taxon>
        <taxon>Zoogloeaceae</taxon>
        <taxon>Parazoarcus</taxon>
    </lineage>
</organism>